<evidence type="ECO:0000313" key="3">
    <source>
        <dbReference type="Proteomes" id="UP000199350"/>
    </source>
</evidence>
<dbReference type="AlphaFoldDB" id="A0A1G9MWP1"/>
<dbReference type="Pfam" id="PF02464">
    <property type="entry name" value="CinA"/>
    <property type="match status" value="1"/>
</dbReference>
<name>A0A1G9MWP1_9CORY</name>
<sequence length="188" mass="19281">MDSIDPTARELVDALAASNQTISFCESLTAGLAAATVATVPGASAVLRGGLVVYATDLKHSLAQVAQQVLDEHGPVSPVTAREMARGTRRVCGSDWAVAVTGVAGPDNQDGHPVGEVWVGLAGPRWVASSPAAELVDSAAGRYALIQGSAEPVRVLAGGRDQIRHAAVEAALRGAITGVREQNRASNR</sequence>
<dbReference type="InterPro" id="IPR036653">
    <property type="entry name" value="CinA-like_C"/>
</dbReference>
<proteinExistence type="predicted"/>
<dbReference type="NCBIfam" id="TIGR00199">
    <property type="entry name" value="PncC_domain"/>
    <property type="match status" value="1"/>
</dbReference>
<dbReference type="STRING" id="38302.SAMN04488535_0776"/>
<reference evidence="3" key="1">
    <citation type="submission" date="2016-10" db="EMBL/GenBank/DDBJ databases">
        <authorList>
            <person name="Varghese N."/>
            <person name="Submissions S."/>
        </authorList>
    </citation>
    <scope>NUCLEOTIDE SEQUENCE [LARGE SCALE GENOMIC DNA]</scope>
    <source>
        <strain evidence="3">DSM 20632</strain>
    </source>
</reference>
<dbReference type="InterPro" id="IPR008136">
    <property type="entry name" value="CinA_C"/>
</dbReference>
<keyword evidence="3" id="KW-1185">Reference proteome</keyword>
<protein>
    <submittedName>
        <fullName evidence="2">Nicotinamide-nucleotide amidase</fullName>
    </submittedName>
</protein>
<feature type="domain" description="CinA C-terminal" evidence="1">
    <location>
        <begin position="7"/>
        <end position="126"/>
    </location>
</feature>
<dbReference type="EMBL" id="LT629700">
    <property type="protein sequence ID" value="SDL78639.1"/>
    <property type="molecule type" value="Genomic_DNA"/>
</dbReference>
<dbReference type="SUPFAM" id="SSF142433">
    <property type="entry name" value="CinA-like"/>
    <property type="match status" value="1"/>
</dbReference>
<accession>A0A1G9MWP1</accession>
<evidence type="ECO:0000259" key="1">
    <source>
        <dbReference type="Pfam" id="PF02464"/>
    </source>
</evidence>
<dbReference type="Proteomes" id="UP000199350">
    <property type="component" value="Chromosome I"/>
</dbReference>
<gene>
    <name evidence="2" type="ORF">SAMN04488535_0776</name>
</gene>
<dbReference type="Gene3D" id="3.90.950.20">
    <property type="entry name" value="CinA-like"/>
    <property type="match status" value="1"/>
</dbReference>
<evidence type="ECO:0000313" key="2">
    <source>
        <dbReference type="EMBL" id="SDL78639.1"/>
    </source>
</evidence>
<organism evidence="2 3">
    <name type="scientific">Corynebacterium mycetoides</name>
    <dbReference type="NCBI Taxonomy" id="38302"/>
    <lineage>
        <taxon>Bacteria</taxon>
        <taxon>Bacillati</taxon>
        <taxon>Actinomycetota</taxon>
        <taxon>Actinomycetes</taxon>
        <taxon>Mycobacteriales</taxon>
        <taxon>Corynebacteriaceae</taxon>
        <taxon>Corynebacterium</taxon>
    </lineage>
</organism>